<evidence type="ECO:0000313" key="4">
    <source>
        <dbReference type="EMBL" id="OTI56966.1"/>
    </source>
</evidence>
<dbReference type="InterPro" id="IPR002104">
    <property type="entry name" value="Integrase_catalytic"/>
</dbReference>
<dbReference type="AlphaFoldDB" id="A0A2C9WW95"/>
<keyword evidence="1" id="KW-0238">DNA-binding</keyword>
<dbReference type="GO" id="GO:0006310">
    <property type="term" value="P:DNA recombination"/>
    <property type="evidence" value="ECO:0007669"/>
    <property type="project" value="UniProtKB-KW"/>
</dbReference>
<evidence type="ECO:0000313" key="5">
    <source>
        <dbReference type="EMBL" id="RTS43717.1"/>
    </source>
</evidence>
<dbReference type="GO" id="GO:0015074">
    <property type="term" value="P:DNA integration"/>
    <property type="evidence" value="ECO:0007669"/>
    <property type="project" value="InterPro"/>
</dbReference>
<dbReference type="Proteomes" id="UP000194857">
    <property type="component" value="Unassembled WGS sequence"/>
</dbReference>
<gene>
    <name evidence="4" type="ORF">CAZ10_28080</name>
    <name evidence="5" type="ORF">DY940_20580</name>
</gene>
<dbReference type="Gene3D" id="1.10.443.10">
    <property type="entry name" value="Intergrase catalytic core"/>
    <property type="match status" value="1"/>
</dbReference>
<dbReference type="PANTHER" id="PTHR34605:SF3">
    <property type="entry name" value="P CELL-TYPE AGGLUTINATION PROTEIN MAP4-LIKE-RELATED"/>
    <property type="match status" value="1"/>
</dbReference>
<dbReference type="RefSeq" id="WP_003117287.1">
    <property type="nucleotide sequence ID" value="NZ_BSAL01000048.1"/>
</dbReference>
<dbReference type="EMBL" id="NFFZ01000019">
    <property type="protein sequence ID" value="OTI56966.1"/>
    <property type="molecule type" value="Genomic_DNA"/>
</dbReference>
<dbReference type="SUPFAM" id="SSF56349">
    <property type="entry name" value="DNA breaking-rejoining enzymes"/>
    <property type="match status" value="1"/>
</dbReference>
<name>A0A2C9WW95_PSEAI</name>
<organism evidence="4 6">
    <name type="scientific">Pseudomonas aeruginosa</name>
    <dbReference type="NCBI Taxonomy" id="287"/>
    <lineage>
        <taxon>Bacteria</taxon>
        <taxon>Pseudomonadati</taxon>
        <taxon>Pseudomonadota</taxon>
        <taxon>Gammaproteobacteria</taxon>
        <taxon>Pseudomonadales</taxon>
        <taxon>Pseudomonadaceae</taxon>
        <taxon>Pseudomonas</taxon>
    </lineage>
</organism>
<dbReference type="PANTHER" id="PTHR34605">
    <property type="entry name" value="PHAGE_INTEGRASE DOMAIN-CONTAINING PROTEIN"/>
    <property type="match status" value="1"/>
</dbReference>
<reference evidence="4 6" key="1">
    <citation type="submission" date="2017-05" db="EMBL/GenBank/DDBJ databases">
        <authorList>
            <person name="Song R."/>
            <person name="Chenine A.L."/>
            <person name="Ruprecht R.M."/>
        </authorList>
    </citation>
    <scope>NUCLEOTIDE SEQUENCE [LARGE SCALE GENOMIC DNA]</scope>
    <source>
        <strain evidence="4 6">S567_C10_BS</strain>
    </source>
</reference>
<dbReference type="InterPro" id="IPR052925">
    <property type="entry name" value="Phage_Integrase-like_Recomb"/>
</dbReference>
<dbReference type="CDD" id="cd00799">
    <property type="entry name" value="INT_Cre_C"/>
    <property type="match status" value="1"/>
</dbReference>
<dbReference type="Pfam" id="PF00589">
    <property type="entry name" value="Phage_integrase"/>
    <property type="match status" value="1"/>
</dbReference>
<evidence type="ECO:0000313" key="6">
    <source>
        <dbReference type="Proteomes" id="UP000194857"/>
    </source>
</evidence>
<dbReference type="PROSITE" id="PS51898">
    <property type="entry name" value="TYR_RECOMBINASE"/>
    <property type="match status" value="1"/>
</dbReference>
<proteinExistence type="predicted"/>
<evidence type="ECO:0000313" key="7">
    <source>
        <dbReference type="Proteomes" id="UP000276985"/>
    </source>
</evidence>
<dbReference type="SUPFAM" id="SSF47823">
    <property type="entry name" value="lambda integrase-like, N-terminal domain"/>
    <property type="match status" value="1"/>
</dbReference>
<dbReference type="InterPro" id="IPR011010">
    <property type="entry name" value="DNA_brk_join_enz"/>
</dbReference>
<dbReference type="InterPro" id="IPR010998">
    <property type="entry name" value="Integrase_recombinase_N"/>
</dbReference>
<sequence>MSQEIERYLQAGTRASTRRSYQQALEHFEVTWGGFLPATSDAIVRYLVDHAAMLSSNTLKLRLAALAQWHVSQGFPDPTKTPLVRQILKGIRTLHPRQEKQAEPLQLRQLEQCVLWLEQAEGRARAEDDWPRLLRCCRDRALMLIGFWRAFRSDELCRLQVEHIQVRPGEGMQLFLPWSKGDRDNQGQTFSAPALARLCPVQAYVDWISVAGIARGPVFRGIDRWGHLSEQGLHPNSIVPLMRAVLQAAGLPSELYSSHSLRRGFATWATRSGWDLKALMQYVGWSDGQSALRYVESTGVFPGQLSALQHISNWPEGTAIRPPSAAPICT</sequence>
<reference evidence="5 7" key="2">
    <citation type="submission" date="2018-12" db="EMBL/GenBank/DDBJ databases">
        <title>Pseudomonas aeruginosa Diversity Panel.</title>
        <authorList>
            <person name="Snesrud E."/>
            <person name="Mcgann P."/>
        </authorList>
    </citation>
    <scope>NUCLEOTIDE SEQUENCE [LARGE SCALE GENOMIC DNA]</scope>
    <source>
        <strain evidence="5 7">MRSN6241</strain>
    </source>
</reference>
<protein>
    <submittedName>
        <fullName evidence="5">Site-specific integrase</fullName>
    </submittedName>
</protein>
<dbReference type="Proteomes" id="UP000276985">
    <property type="component" value="Unassembled WGS sequence"/>
</dbReference>
<comment type="caution">
    <text evidence="4">The sequence shown here is derived from an EMBL/GenBank/DDBJ whole genome shotgun (WGS) entry which is preliminary data.</text>
</comment>
<feature type="domain" description="Tyr recombinase" evidence="3">
    <location>
        <begin position="120"/>
        <end position="310"/>
    </location>
</feature>
<accession>A0A2C9WW95</accession>
<evidence type="ECO:0000256" key="1">
    <source>
        <dbReference type="ARBA" id="ARBA00023125"/>
    </source>
</evidence>
<evidence type="ECO:0000259" key="3">
    <source>
        <dbReference type="PROSITE" id="PS51898"/>
    </source>
</evidence>
<dbReference type="EMBL" id="RXTL01000025">
    <property type="protein sequence ID" value="RTS43717.1"/>
    <property type="molecule type" value="Genomic_DNA"/>
</dbReference>
<dbReference type="Gene3D" id="1.10.150.130">
    <property type="match status" value="1"/>
</dbReference>
<keyword evidence="2" id="KW-0233">DNA recombination</keyword>
<dbReference type="GO" id="GO:0003677">
    <property type="term" value="F:DNA binding"/>
    <property type="evidence" value="ECO:0007669"/>
    <property type="project" value="UniProtKB-KW"/>
</dbReference>
<dbReference type="InterPro" id="IPR013762">
    <property type="entry name" value="Integrase-like_cat_sf"/>
</dbReference>
<evidence type="ECO:0000256" key="2">
    <source>
        <dbReference type="ARBA" id="ARBA00023172"/>
    </source>
</evidence>